<accession>A0A9X2N0B6</accession>
<dbReference type="RefSeq" id="WP_257450615.1">
    <property type="nucleotide sequence ID" value="NZ_JANIPJ010000019.1"/>
</dbReference>
<comment type="subcellular location">
    <subcellularLocation>
        <location evidence="1">Cytoplasm</location>
        <location evidence="1">Cytosol</location>
    </subcellularLocation>
</comment>
<evidence type="ECO:0000256" key="2">
    <source>
        <dbReference type="ARBA" id="ARBA00022490"/>
    </source>
</evidence>
<comment type="caution">
    <text evidence="9">The sequence shown here is derived from an EMBL/GenBank/DDBJ whole genome shotgun (WGS) entry which is preliminary data.</text>
</comment>
<gene>
    <name evidence="9" type="ORF">NQZ67_22860</name>
</gene>
<keyword evidence="3" id="KW-1005">Bacterial flagellum biogenesis</keyword>
<evidence type="ECO:0000256" key="3">
    <source>
        <dbReference type="ARBA" id="ARBA00022795"/>
    </source>
</evidence>
<feature type="region of interest" description="Disordered" evidence="8">
    <location>
        <begin position="81"/>
        <end position="113"/>
    </location>
</feature>
<keyword evidence="2" id="KW-0963">Cytoplasm</keyword>
<comment type="similarity">
    <text evidence="6">Belongs to the bacillales FliT family.</text>
</comment>
<evidence type="ECO:0000256" key="4">
    <source>
        <dbReference type="ARBA" id="ARBA00023186"/>
    </source>
</evidence>
<dbReference type="Pfam" id="PF05400">
    <property type="entry name" value="FliT"/>
    <property type="match status" value="1"/>
</dbReference>
<evidence type="ECO:0000256" key="7">
    <source>
        <dbReference type="ARBA" id="ARBA00093797"/>
    </source>
</evidence>
<keyword evidence="4" id="KW-0143">Chaperone</keyword>
<evidence type="ECO:0000256" key="6">
    <source>
        <dbReference type="ARBA" id="ARBA00093785"/>
    </source>
</evidence>
<evidence type="ECO:0000256" key="5">
    <source>
        <dbReference type="ARBA" id="ARBA00093765"/>
    </source>
</evidence>
<dbReference type="EMBL" id="JANIPJ010000019">
    <property type="protein sequence ID" value="MCR2806727.1"/>
    <property type="molecule type" value="Genomic_DNA"/>
</dbReference>
<reference evidence="9" key="1">
    <citation type="submission" date="2022-08" db="EMBL/GenBank/DDBJ databases">
        <title>The genomic sequence of strain Paenibacillus sp. SCIV0701.</title>
        <authorList>
            <person name="Zhao H."/>
        </authorList>
    </citation>
    <scope>NUCLEOTIDE SEQUENCE</scope>
    <source>
        <strain evidence="9">SCIV0701</strain>
    </source>
</reference>
<comment type="function">
    <text evidence="5">May act as an export chaperone for the filament capping protein FliD.</text>
</comment>
<organism evidence="9 10">
    <name type="scientific">Paenibacillus soyae</name>
    <dbReference type="NCBI Taxonomy" id="2969249"/>
    <lineage>
        <taxon>Bacteria</taxon>
        <taxon>Bacillati</taxon>
        <taxon>Bacillota</taxon>
        <taxon>Bacilli</taxon>
        <taxon>Bacillales</taxon>
        <taxon>Paenibacillaceae</taxon>
        <taxon>Paenibacillus</taxon>
    </lineage>
</organism>
<dbReference type="AlphaFoldDB" id="A0A9X2N0B6"/>
<dbReference type="InterPro" id="IPR008622">
    <property type="entry name" value="FliT"/>
</dbReference>
<dbReference type="Proteomes" id="UP001141950">
    <property type="component" value="Unassembled WGS sequence"/>
</dbReference>
<proteinExistence type="inferred from homology"/>
<evidence type="ECO:0000256" key="1">
    <source>
        <dbReference type="ARBA" id="ARBA00004514"/>
    </source>
</evidence>
<feature type="compositionally biased region" description="Basic and acidic residues" evidence="8">
    <location>
        <begin position="104"/>
        <end position="113"/>
    </location>
</feature>
<keyword evidence="10" id="KW-1185">Reference proteome</keyword>
<sequence>MEMLLNQLNQLSTRLIERLPYCTLEEMDEYMMSRDSIFEELQQQKPTPHEVSKYKELVQHLLGQDALIIERMMKLRDEAQKDISQVNTGKRSKSLYDNDSYGGDDSRFFDAKR</sequence>
<evidence type="ECO:0000256" key="8">
    <source>
        <dbReference type="SAM" id="MobiDB-lite"/>
    </source>
</evidence>
<evidence type="ECO:0000313" key="10">
    <source>
        <dbReference type="Proteomes" id="UP001141950"/>
    </source>
</evidence>
<evidence type="ECO:0000313" key="9">
    <source>
        <dbReference type="EMBL" id="MCR2806727.1"/>
    </source>
</evidence>
<protein>
    <recommendedName>
        <fullName evidence="7">Flagellar protein FliT</fullName>
    </recommendedName>
</protein>
<name>A0A9X2N0B6_9BACL</name>